<proteinExistence type="predicted"/>
<feature type="non-terminal residue" evidence="1">
    <location>
        <position position="1"/>
    </location>
</feature>
<sequence>AYAFTDYRSQGQTLPCVIINIAMPPSGALNLFNLYVALSRSHGQAQICLLCNFNENIFQKTHCNELLMEDDWLEEKNSQTCNWWKAFSCSMEKSISR</sequence>
<dbReference type="CDD" id="cd18809">
    <property type="entry name" value="SF1_C_RecD"/>
    <property type="match status" value="1"/>
</dbReference>
<dbReference type="InterPro" id="IPR027417">
    <property type="entry name" value="P-loop_NTPase"/>
</dbReference>
<organism evidence="1 2">
    <name type="scientific">Pisolithus microcarpus 441</name>
    <dbReference type="NCBI Taxonomy" id="765257"/>
    <lineage>
        <taxon>Eukaryota</taxon>
        <taxon>Fungi</taxon>
        <taxon>Dikarya</taxon>
        <taxon>Basidiomycota</taxon>
        <taxon>Agaricomycotina</taxon>
        <taxon>Agaricomycetes</taxon>
        <taxon>Agaricomycetidae</taxon>
        <taxon>Boletales</taxon>
        <taxon>Sclerodermatineae</taxon>
        <taxon>Pisolithaceae</taxon>
        <taxon>Pisolithus</taxon>
    </lineage>
</organism>
<dbReference type="SUPFAM" id="SSF52540">
    <property type="entry name" value="P-loop containing nucleoside triphosphate hydrolases"/>
    <property type="match status" value="1"/>
</dbReference>
<dbReference type="OrthoDB" id="2986975at2759"/>
<dbReference type="Proteomes" id="UP000054018">
    <property type="component" value="Unassembled WGS sequence"/>
</dbReference>
<evidence type="ECO:0000313" key="1">
    <source>
        <dbReference type="EMBL" id="KIK23350.1"/>
    </source>
</evidence>
<accession>A0A0C9YEQ9</accession>
<reference evidence="2" key="2">
    <citation type="submission" date="2015-01" db="EMBL/GenBank/DDBJ databases">
        <title>Evolutionary Origins and Diversification of the Mycorrhizal Mutualists.</title>
        <authorList>
            <consortium name="DOE Joint Genome Institute"/>
            <consortium name="Mycorrhizal Genomics Consortium"/>
            <person name="Kohler A."/>
            <person name="Kuo A."/>
            <person name="Nagy L.G."/>
            <person name="Floudas D."/>
            <person name="Copeland A."/>
            <person name="Barry K.W."/>
            <person name="Cichocki N."/>
            <person name="Veneault-Fourrey C."/>
            <person name="LaButti K."/>
            <person name="Lindquist E.A."/>
            <person name="Lipzen A."/>
            <person name="Lundell T."/>
            <person name="Morin E."/>
            <person name="Murat C."/>
            <person name="Riley R."/>
            <person name="Ohm R."/>
            <person name="Sun H."/>
            <person name="Tunlid A."/>
            <person name="Henrissat B."/>
            <person name="Grigoriev I.V."/>
            <person name="Hibbett D.S."/>
            <person name="Martin F."/>
        </authorList>
    </citation>
    <scope>NUCLEOTIDE SEQUENCE [LARGE SCALE GENOMIC DNA]</scope>
    <source>
        <strain evidence="2">441</strain>
    </source>
</reference>
<evidence type="ECO:0000313" key="2">
    <source>
        <dbReference type="Proteomes" id="UP000054018"/>
    </source>
</evidence>
<dbReference type="AlphaFoldDB" id="A0A0C9YEQ9"/>
<keyword evidence="2" id="KW-1185">Reference proteome</keyword>
<reference evidence="1 2" key="1">
    <citation type="submission" date="2014-04" db="EMBL/GenBank/DDBJ databases">
        <authorList>
            <consortium name="DOE Joint Genome Institute"/>
            <person name="Kuo A."/>
            <person name="Kohler A."/>
            <person name="Costa M.D."/>
            <person name="Nagy L.G."/>
            <person name="Floudas D."/>
            <person name="Copeland A."/>
            <person name="Barry K.W."/>
            <person name="Cichocki N."/>
            <person name="Veneault-Fourrey C."/>
            <person name="LaButti K."/>
            <person name="Lindquist E.A."/>
            <person name="Lipzen A."/>
            <person name="Lundell T."/>
            <person name="Morin E."/>
            <person name="Murat C."/>
            <person name="Sun H."/>
            <person name="Tunlid A."/>
            <person name="Henrissat B."/>
            <person name="Grigoriev I.V."/>
            <person name="Hibbett D.S."/>
            <person name="Martin F."/>
            <person name="Nordberg H.P."/>
            <person name="Cantor M.N."/>
            <person name="Hua S.X."/>
        </authorList>
    </citation>
    <scope>NUCLEOTIDE SEQUENCE [LARGE SCALE GENOMIC DNA]</scope>
    <source>
        <strain evidence="1 2">441</strain>
    </source>
</reference>
<dbReference type="HOGENOM" id="CLU_001324_7_2_1"/>
<gene>
    <name evidence="1" type="ORF">PISMIDRAFT_100643</name>
</gene>
<protein>
    <submittedName>
        <fullName evidence="1">Uncharacterized protein</fullName>
    </submittedName>
</protein>
<dbReference type="EMBL" id="KN833727">
    <property type="protein sequence ID" value="KIK23350.1"/>
    <property type="molecule type" value="Genomic_DNA"/>
</dbReference>
<name>A0A0C9YEQ9_9AGAM</name>